<sequence length="475" mass="50075">MLHGTWSRAAEDHSVWISRGEFLDLTEVMAGRLGEAGLEAGDRVLISGPSSIDLAAAHFACLRLGLVVVPTNGAYREAELSHVVDDCRPRAALVDHDGWADRLAALDSDLVVSGTAVDLADGGARAVLDRNSPDDPAVIGYTSGTTGRPKGAVLTQANLLAGALSVQLAWRWSDSDRLLLCLPLFHMHGLGVGLHGTLLAGGSAVLQSDFDPDAVFDGLADHRCSMFFGVPTMYHRLADHRRVADLGALRLCVAGSAPLAATLHGRLATEAGVAVLERYGMTETVMLVSNPFDGERRAGAVGIPLPGVDLRLAEGSGEILVRGPNVFAGYWERPEATDEAFVADPDGGGAWFRTGDLGAVDADGYVSIVGRAGDLIITGGFNVYPREVDDALAAHPAVAEVAVAGIGSDEWGEEVVAWVVPPDGVECPSVDELRAFARDRLASYKLPRRVVAVDALPRNALGKVMRHELRLADPG</sequence>
<accession>A0A381U7R2</accession>
<dbReference type="Gene3D" id="3.30.300.30">
    <property type="match status" value="1"/>
</dbReference>
<evidence type="ECO:0000259" key="3">
    <source>
        <dbReference type="Pfam" id="PF13193"/>
    </source>
</evidence>
<dbReference type="Gene3D" id="3.40.50.12780">
    <property type="entry name" value="N-terminal domain of ligase-like"/>
    <property type="match status" value="1"/>
</dbReference>
<dbReference type="InterPro" id="IPR045851">
    <property type="entry name" value="AMP-bd_C_sf"/>
</dbReference>
<dbReference type="SUPFAM" id="SSF56801">
    <property type="entry name" value="Acetyl-CoA synthetase-like"/>
    <property type="match status" value="1"/>
</dbReference>
<feature type="domain" description="AMP-binding enzyme C-terminal" evidence="3">
    <location>
        <begin position="387"/>
        <end position="463"/>
    </location>
</feature>
<comment type="similarity">
    <text evidence="1">Belongs to the ATP-dependent AMP-binding enzyme family.</text>
</comment>
<reference evidence="4" key="1">
    <citation type="submission" date="2018-05" db="EMBL/GenBank/DDBJ databases">
        <authorList>
            <person name="Lanie J.A."/>
            <person name="Ng W.-L."/>
            <person name="Kazmierczak K.M."/>
            <person name="Andrzejewski T.M."/>
            <person name="Davidsen T.M."/>
            <person name="Wayne K.J."/>
            <person name="Tettelin H."/>
            <person name="Glass J.I."/>
            <person name="Rusch D."/>
            <person name="Podicherti R."/>
            <person name="Tsui H.-C.T."/>
            <person name="Winkler M.E."/>
        </authorList>
    </citation>
    <scope>NUCLEOTIDE SEQUENCE</scope>
</reference>
<dbReference type="AlphaFoldDB" id="A0A381U7R2"/>
<evidence type="ECO:0000313" key="4">
    <source>
        <dbReference type="EMBL" id="SVA24262.1"/>
    </source>
</evidence>
<gene>
    <name evidence="4" type="ORF">METZ01_LOCUS77116</name>
</gene>
<dbReference type="InterPro" id="IPR000873">
    <property type="entry name" value="AMP-dep_synth/lig_dom"/>
</dbReference>
<evidence type="ECO:0008006" key="5">
    <source>
        <dbReference type="Google" id="ProtNLM"/>
    </source>
</evidence>
<dbReference type="GO" id="GO:0031956">
    <property type="term" value="F:medium-chain fatty acid-CoA ligase activity"/>
    <property type="evidence" value="ECO:0007669"/>
    <property type="project" value="TreeGrafter"/>
</dbReference>
<organism evidence="4">
    <name type="scientific">marine metagenome</name>
    <dbReference type="NCBI Taxonomy" id="408172"/>
    <lineage>
        <taxon>unclassified sequences</taxon>
        <taxon>metagenomes</taxon>
        <taxon>ecological metagenomes</taxon>
    </lineage>
</organism>
<dbReference type="PROSITE" id="PS00455">
    <property type="entry name" value="AMP_BINDING"/>
    <property type="match status" value="1"/>
</dbReference>
<name>A0A381U7R2_9ZZZZ</name>
<dbReference type="Pfam" id="PF13193">
    <property type="entry name" value="AMP-binding_C"/>
    <property type="match status" value="1"/>
</dbReference>
<dbReference type="PANTHER" id="PTHR43201">
    <property type="entry name" value="ACYL-COA SYNTHETASE"/>
    <property type="match status" value="1"/>
</dbReference>
<feature type="domain" description="AMP-dependent synthetase/ligase" evidence="2">
    <location>
        <begin position="12"/>
        <end position="331"/>
    </location>
</feature>
<dbReference type="InterPro" id="IPR042099">
    <property type="entry name" value="ANL_N_sf"/>
</dbReference>
<dbReference type="PANTHER" id="PTHR43201:SF8">
    <property type="entry name" value="ACYL-COA SYNTHETASE FAMILY MEMBER 3"/>
    <property type="match status" value="1"/>
</dbReference>
<evidence type="ECO:0000259" key="2">
    <source>
        <dbReference type="Pfam" id="PF00501"/>
    </source>
</evidence>
<dbReference type="Pfam" id="PF00501">
    <property type="entry name" value="AMP-binding"/>
    <property type="match status" value="1"/>
</dbReference>
<evidence type="ECO:0000256" key="1">
    <source>
        <dbReference type="ARBA" id="ARBA00006432"/>
    </source>
</evidence>
<dbReference type="GO" id="GO:0006631">
    <property type="term" value="P:fatty acid metabolic process"/>
    <property type="evidence" value="ECO:0007669"/>
    <property type="project" value="TreeGrafter"/>
</dbReference>
<protein>
    <recommendedName>
        <fullName evidence="5">AMP-dependent synthetase/ligase domain-containing protein</fullName>
    </recommendedName>
</protein>
<dbReference type="InterPro" id="IPR020845">
    <property type="entry name" value="AMP-binding_CS"/>
</dbReference>
<proteinExistence type="inferred from homology"/>
<dbReference type="EMBL" id="UINC01005901">
    <property type="protein sequence ID" value="SVA24262.1"/>
    <property type="molecule type" value="Genomic_DNA"/>
</dbReference>
<dbReference type="InterPro" id="IPR025110">
    <property type="entry name" value="AMP-bd_C"/>
</dbReference>